<protein>
    <submittedName>
        <fullName evidence="1">Uncharacterized protein</fullName>
    </submittedName>
</protein>
<dbReference type="Proteomes" id="UP001254257">
    <property type="component" value="Unassembled WGS sequence"/>
</dbReference>
<reference evidence="1 2" key="1">
    <citation type="submission" date="2023-09" db="EMBL/GenBank/DDBJ databases">
        <title>Whole genome shotgun sequencing (WGS) of Bosea sp. ZW T0_25, isolated from stored onions (Allium cepa).</title>
        <authorList>
            <person name="Stoll D.A."/>
            <person name="Huch M."/>
        </authorList>
    </citation>
    <scope>NUCLEOTIDE SEQUENCE [LARGE SCALE GENOMIC DNA]</scope>
    <source>
        <strain evidence="1 2">ZW T0_25</strain>
    </source>
</reference>
<proteinExistence type="predicted"/>
<sequence>MLRLNVRLDFACVDRALAGARHRGAAHEGIGPVMVARFAEASAGHPAAASDERQRAGAFIFWFGSQFDQSPNVQFNRLGNAVKQFRLDGGVARLADMDRRQPIAEASRHLALKLRLTSLVLCCSTHKELCARFATSNQTTQFVPQNAYKWLSGKAMPRASSVYEDWARVLGGALTAPFLASSSFEEFQDAVCAHFVVPEAALSALRAEAGRPRSPAQVVAISSLTRGSERQPSGLWLEGAYLAISPAWSRADAGRLIIGAVSIHTDAIQRLQISYGESLPDRQVLMSGLLQSDGRSAQSALTCSHTGRLSVLGLNVPKPPPNLIGGILSGAAVHDADTRVAASRILLLRCHGARAEGLLARAGYLDANGALVESELAALGYRDDAARPALGAGIVDFLTAPSSSSLCEVRLRDIAPLEMMTDRLAPPALSHKATAWH</sequence>
<evidence type="ECO:0000313" key="2">
    <source>
        <dbReference type="Proteomes" id="UP001254257"/>
    </source>
</evidence>
<gene>
    <name evidence="1" type="ORF">RKE40_20840</name>
</gene>
<keyword evidence="2" id="KW-1185">Reference proteome</keyword>
<evidence type="ECO:0000313" key="1">
    <source>
        <dbReference type="EMBL" id="MDU0342354.1"/>
    </source>
</evidence>
<dbReference type="EMBL" id="JAWDID010000038">
    <property type="protein sequence ID" value="MDU0342354.1"/>
    <property type="molecule type" value="Genomic_DNA"/>
</dbReference>
<accession>A0ABU3SC26</accession>
<dbReference type="RefSeq" id="WP_316020134.1">
    <property type="nucleotide sequence ID" value="NZ_JAWDID010000038.1"/>
</dbReference>
<comment type="caution">
    <text evidence="1">The sequence shown here is derived from an EMBL/GenBank/DDBJ whole genome shotgun (WGS) entry which is preliminary data.</text>
</comment>
<name>A0ABU3SC26_9HYPH</name>
<organism evidence="1 2">
    <name type="scientific">Bosea rubneri</name>
    <dbReference type="NCBI Taxonomy" id="3075434"/>
    <lineage>
        <taxon>Bacteria</taxon>
        <taxon>Pseudomonadati</taxon>
        <taxon>Pseudomonadota</taxon>
        <taxon>Alphaproteobacteria</taxon>
        <taxon>Hyphomicrobiales</taxon>
        <taxon>Boseaceae</taxon>
        <taxon>Bosea</taxon>
    </lineage>
</organism>